<dbReference type="GeneID" id="25903720"/>
<keyword evidence="6 8" id="KW-0472">Membrane</keyword>
<feature type="transmembrane region" description="Helical" evidence="8">
    <location>
        <begin position="196"/>
        <end position="217"/>
    </location>
</feature>
<comment type="subcellular location">
    <subcellularLocation>
        <location evidence="1">Cell membrane</location>
        <topology evidence="1">Multi-pass membrane protein</topology>
    </subcellularLocation>
</comment>
<dbReference type="PANTHER" id="PTHR34184:SF4">
    <property type="entry name" value="UPF0718 PROTEIN YCGR"/>
    <property type="match status" value="1"/>
</dbReference>
<dbReference type="GO" id="GO:0005886">
    <property type="term" value="C:plasma membrane"/>
    <property type="evidence" value="ECO:0007669"/>
    <property type="project" value="UniProtKB-SubCell"/>
</dbReference>
<dbReference type="EMBL" id="KQ241755">
    <property type="protein sequence ID" value="KNC84573.1"/>
    <property type="molecule type" value="Genomic_DNA"/>
</dbReference>
<dbReference type="Pfam" id="PF03773">
    <property type="entry name" value="ArsP_1"/>
    <property type="match status" value="1"/>
</dbReference>
<comment type="similarity">
    <text evidence="2">Belongs to the UPF0718 family.</text>
</comment>
<reference evidence="9 10" key="1">
    <citation type="submission" date="2011-02" db="EMBL/GenBank/DDBJ databases">
        <title>The Genome Sequence of Sphaeroforma arctica JP610.</title>
        <authorList>
            <consortium name="The Broad Institute Genome Sequencing Platform"/>
            <person name="Russ C."/>
            <person name="Cuomo C."/>
            <person name="Young S.K."/>
            <person name="Zeng Q."/>
            <person name="Gargeya S."/>
            <person name="Alvarado L."/>
            <person name="Berlin A."/>
            <person name="Chapman S.B."/>
            <person name="Chen Z."/>
            <person name="Freedman E."/>
            <person name="Gellesch M."/>
            <person name="Goldberg J."/>
            <person name="Griggs A."/>
            <person name="Gujja S."/>
            <person name="Heilman E."/>
            <person name="Heiman D."/>
            <person name="Howarth C."/>
            <person name="Mehta T."/>
            <person name="Neiman D."/>
            <person name="Pearson M."/>
            <person name="Roberts A."/>
            <person name="Saif S."/>
            <person name="Shea T."/>
            <person name="Shenoy N."/>
            <person name="Sisk P."/>
            <person name="Stolte C."/>
            <person name="Sykes S."/>
            <person name="White J."/>
            <person name="Yandava C."/>
            <person name="Burger G."/>
            <person name="Gray M.W."/>
            <person name="Holland P.W.H."/>
            <person name="King N."/>
            <person name="Lang F.B.F."/>
            <person name="Roger A.J."/>
            <person name="Ruiz-Trillo I."/>
            <person name="Haas B."/>
            <person name="Nusbaum C."/>
            <person name="Birren B."/>
        </authorList>
    </citation>
    <scope>NUCLEOTIDE SEQUENCE [LARGE SCALE GENOMIC DNA]</scope>
    <source>
        <strain evidence="9 10">JP610</strain>
    </source>
</reference>
<feature type="compositionally biased region" description="Basic and acidic residues" evidence="7">
    <location>
        <begin position="10"/>
        <end position="55"/>
    </location>
</feature>
<evidence type="ECO:0000256" key="7">
    <source>
        <dbReference type="SAM" id="MobiDB-lite"/>
    </source>
</evidence>
<evidence type="ECO:0000256" key="5">
    <source>
        <dbReference type="ARBA" id="ARBA00022989"/>
    </source>
</evidence>
<evidence type="ECO:0000313" key="10">
    <source>
        <dbReference type="Proteomes" id="UP000054560"/>
    </source>
</evidence>
<feature type="region of interest" description="Disordered" evidence="7">
    <location>
        <begin position="1"/>
        <end position="55"/>
    </location>
</feature>
<keyword evidence="10" id="KW-1185">Reference proteome</keyword>
<feature type="transmembrane region" description="Helical" evidence="8">
    <location>
        <begin position="130"/>
        <end position="159"/>
    </location>
</feature>
<feature type="compositionally biased region" description="Basic and acidic residues" evidence="7">
    <location>
        <begin position="242"/>
        <end position="276"/>
    </location>
</feature>
<evidence type="ECO:0000256" key="3">
    <source>
        <dbReference type="ARBA" id="ARBA00022475"/>
    </source>
</evidence>
<feature type="transmembrane region" description="Helical" evidence="8">
    <location>
        <begin position="441"/>
        <end position="459"/>
    </location>
</feature>
<gene>
    <name evidence="9" type="ORF">SARC_03216</name>
</gene>
<keyword evidence="4 8" id="KW-0812">Transmembrane</keyword>
<dbReference type="InterPro" id="IPR005524">
    <property type="entry name" value="DUF318"/>
</dbReference>
<evidence type="ECO:0000256" key="8">
    <source>
        <dbReference type="SAM" id="Phobius"/>
    </source>
</evidence>
<protein>
    <recommendedName>
        <fullName evidence="11">Permease</fullName>
    </recommendedName>
</protein>
<organism evidence="9 10">
    <name type="scientific">Sphaeroforma arctica JP610</name>
    <dbReference type="NCBI Taxonomy" id="667725"/>
    <lineage>
        <taxon>Eukaryota</taxon>
        <taxon>Ichthyosporea</taxon>
        <taxon>Ichthyophonida</taxon>
        <taxon>Sphaeroforma</taxon>
    </lineage>
</organism>
<dbReference type="AlphaFoldDB" id="A0A0L0G8M7"/>
<dbReference type="PANTHER" id="PTHR34184">
    <property type="entry name" value="UPF0718 PROTEIN YCGR"/>
    <property type="match status" value="1"/>
</dbReference>
<evidence type="ECO:0000256" key="2">
    <source>
        <dbReference type="ARBA" id="ARBA00006386"/>
    </source>
</evidence>
<dbReference type="InterPro" id="IPR052923">
    <property type="entry name" value="UPF0718"/>
</dbReference>
<proteinExistence type="inferred from homology"/>
<dbReference type="Proteomes" id="UP000054560">
    <property type="component" value="Unassembled WGS sequence"/>
</dbReference>
<name>A0A0L0G8M7_9EUKA</name>
<feature type="region of interest" description="Disordered" evidence="7">
    <location>
        <begin position="242"/>
        <end position="282"/>
    </location>
</feature>
<dbReference type="OrthoDB" id="10673084at2759"/>
<evidence type="ECO:0000256" key="4">
    <source>
        <dbReference type="ARBA" id="ARBA00022692"/>
    </source>
</evidence>
<dbReference type="RefSeq" id="XP_014158475.1">
    <property type="nucleotide sequence ID" value="XM_014303000.1"/>
</dbReference>
<evidence type="ECO:0000256" key="6">
    <source>
        <dbReference type="ARBA" id="ARBA00023136"/>
    </source>
</evidence>
<evidence type="ECO:0008006" key="11">
    <source>
        <dbReference type="Google" id="ProtNLM"/>
    </source>
</evidence>
<accession>A0A0L0G8M7</accession>
<evidence type="ECO:0000256" key="1">
    <source>
        <dbReference type="ARBA" id="ARBA00004651"/>
    </source>
</evidence>
<keyword evidence="5 8" id="KW-1133">Transmembrane helix</keyword>
<feature type="transmembrane region" description="Helical" evidence="8">
    <location>
        <begin position="166"/>
        <end position="190"/>
    </location>
</feature>
<evidence type="ECO:0000313" key="9">
    <source>
        <dbReference type="EMBL" id="KNC84573.1"/>
    </source>
</evidence>
<sequence length="503" mass="52366">MCTYSEANEASEHDDHVAGEHGHAHRASDNAQAHDHAHSHDHGHAHESHGDDSHGHSYGEGGCGCGHSHGMDGSGTLWDDIVHEVTDMCPWLIIGLVVAVLLQVLPIIPSDLSVYLGGRTRAGSFGLLDAFFASVRGAVVGLCVPLCSCGVLPFAVLLAKQGCSPAVVTAFVTASQSAGLDSAVVTYGVLGPTATAARLVGALCLAIAGGIAATSFAGKPAKPASKDTVALAAKSKGACKAGEKDVQTKSEADEKAVHDHADGEGQGHAHGKEASKDTGSNWVGDDSVDECCDFDSEADTEPKSLFYRVFINPFKLLLSTFEEIVPWLGFGLVLSCVCTRYVREPAADAYLAITEHVGENSPVVQEAVAVLMRGAVLAATIPLQLCEHATVTFTRALKQAGASNGLAFGFLSLTPSVNVATLGVLLKGFPASTAETSGMRVVRVCVALVSTAVLLSLAVDHWDIEVMPEADAAEEHLPAWLVDGFLMAAGVLSVASVVRRMFF</sequence>
<feature type="transmembrane region" description="Helical" evidence="8">
    <location>
        <begin position="91"/>
        <end position="110"/>
    </location>
</feature>
<keyword evidence="3" id="KW-1003">Cell membrane</keyword>
<feature type="transmembrane region" description="Helical" evidence="8">
    <location>
        <begin position="479"/>
        <end position="498"/>
    </location>
</feature>